<protein>
    <recommendedName>
        <fullName evidence="3">Serine-threonine/tyrosine-protein kinase catalytic domain-containing protein</fullName>
    </recommendedName>
</protein>
<dbReference type="GO" id="GO:0016020">
    <property type="term" value="C:membrane"/>
    <property type="evidence" value="ECO:0007669"/>
    <property type="project" value="TreeGrafter"/>
</dbReference>
<reference evidence="1" key="3">
    <citation type="submission" date="2015-04" db="UniProtKB">
        <authorList>
            <consortium name="EnsemblPlants"/>
        </authorList>
    </citation>
    <scope>IDENTIFICATION</scope>
</reference>
<proteinExistence type="predicted"/>
<dbReference type="AlphaFoldDB" id="A0A0D9XIP4"/>
<dbReference type="Gramene" id="LPERR10G04360.1">
    <property type="protein sequence ID" value="LPERR10G04360.1"/>
    <property type="gene ID" value="LPERR10G04360"/>
</dbReference>
<dbReference type="EnsemblPlants" id="LPERR10G04360.1">
    <property type="protein sequence ID" value="LPERR10G04360.1"/>
    <property type="gene ID" value="LPERR10G04360"/>
</dbReference>
<dbReference type="eggNOG" id="ENOG502QPYS">
    <property type="taxonomic scope" value="Eukaryota"/>
</dbReference>
<dbReference type="HOGENOM" id="CLU_000288_21_9_1"/>
<keyword evidence="2" id="KW-1185">Reference proteome</keyword>
<dbReference type="SUPFAM" id="SSF56112">
    <property type="entry name" value="Protein kinase-like (PK-like)"/>
    <property type="match status" value="1"/>
</dbReference>
<evidence type="ECO:0000313" key="2">
    <source>
        <dbReference type="Proteomes" id="UP000032180"/>
    </source>
</evidence>
<dbReference type="STRING" id="77586.A0A0D9XIP4"/>
<evidence type="ECO:0000313" key="1">
    <source>
        <dbReference type="EnsemblPlants" id="LPERR10G04360.1"/>
    </source>
</evidence>
<dbReference type="PANTHER" id="PTHR48055">
    <property type="entry name" value="LEUCINE-RICH REPEAT RECEPTOR PROTEIN KINASE EMS1"/>
    <property type="match status" value="1"/>
</dbReference>
<evidence type="ECO:0008006" key="3">
    <source>
        <dbReference type="Google" id="ProtNLM"/>
    </source>
</evidence>
<sequence length="121" mass="13364">MGTRVSVQGDVYSYGILLLEILTGRRPTDALFDGITCLPKYVEIAYPDQLLDIVDAALQQQHPLNIGTQDMVDLFIAPLARIGLACCRESASQRMRMDQVVKELSGIKKAWADHSIDCLVA</sequence>
<dbReference type="PANTHER" id="PTHR48055:SF55">
    <property type="entry name" value="PROTEIN KINASE DOMAIN-CONTAINING PROTEIN"/>
    <property type="match status" value="1"/>
</dbReference>
<organism evidence="1 2">
    <name type="scientific">Leersia perrieri</name>
    <dbReference type="NCBI Taxonomy" id="77586"/>
    <lineage>
        <taxon>Eukaryota</taxon>
        <taxon>Viridiplantae</taxon>
        <taxon>Streptophyta</taxon>
        <taxon>Embryophyta</taxon>
        <taxon>Tracheophyta</taxon>
        <taxon>Spermatophyta</taxon>
        <taxon>Magnoliopsida</taxon>
        <taxon>Liliopsida</taxon>
        <taxon>Poales</taxon>
        <taxon>Poaceae</taxon>
        <taxon>BOP clade</taxon>
        <taxon>Oryzoideae</taxon>
        <taxon>Oryzeae</taxon>
        <taxon>Oryzinae</taxon>
        <taxon>Leersia</taxon>
    </lineage>
</organism>
<dbReference type="InterPro" id="IPR011009">
    <property type="entry name" value="Kinase-like_dom_sf"/>
</dbReference>
<name>A0A0D9XIP4_9ORYZ</name>
<dbReference type="Gene3D" id="1.10.510.10">
    <property type="entry name" value="Transferase(Phosphotransferase) domain 1"/>
    <property type="match status" value="1"/>
</dbReference>
<reference evidence="1 2" key="1">
    <citation type="submission" date="2012-08" db="EMBL/GenBank/DDBJ databases">
        <title>Oryza genome evolution.</title>
        <authorList>
            <person name="Wing R.A."/>
        </authorList>
    </citation>
    <scope>NUCLEOTIDE SEQUENCE</scope>
</reference>
<dbReference type="InterPro" id="IPR051564">
    <property type="entry name" value="LRR_receptor-like_kinase"/>
</dbReference>
<dbReference type="Proteomes" id="UP000032180">
    <property type="component" value="Chromosome 10"/>
</dbReference>
<accession>A0A0D9XIP4</accession>
<reference evidence="2" key="2">
    <citation type="submission" date="2013-12" db="EMBL/GenBank/DDBJ databases">
        <authorList>
            <person name="Yu Y."/>
            <person name="Lee S."/>
            <person name="de Baynast K."/>
            <person name="Wissotski M."/>
            <person name="Liu L."/>
            <person name="Talag J."/>
            <person name="Goicoechea J."/>
            <person name="Angelova A."/>
            <person name="Jetty R."/>
            <person name="Kudrna D."/>
            <person name="Golser W."/>
            <person name="Rivera L."/>
            <person name="Zhang J."/>
            <person name="Wing R."/>
        </authorList>
    </citation>
    <scope>NUCLEOTIDE SEQUENCE</scope>
</reference>